<gene>
    <name evidence="1" type="ORF">Bfra_002559</name>
</gene>
<comment type="caution">
    <text evidence="1">The sequence shown here is derived from an EMBL/GenBank/DDBJ whole genome shotgun (WGS) entry which is preliminary data.</text>
</comment>
<evidence type="ECO:0000313" key="2">
    <source>
        <dbReference type="Proteomes" id="UP000531561"/>
    </source>
</evidence>
<organism evidence="1 2">
    <name type="scientific">Botrytis fragariae</name>
    <dbReference type="NCBI Taxonomy" id="1964551"/>
    <lineage>
        <taxon>Eukaryota</taxon>
        <taxon>Fungi</taxon>
        <taxon>Dikarya</taxon>
        <taxon>Ascomycota</taxon>
        <taxon>Pezizomycotina</taxon>
        <taxon>Leotiomycetes</taxon>
        <taxon>Helotiales</taxon>
        <taxon>Sclerotiniaceae</taxon>
        <taxon>Botrytis</taxon>
    </lineage>
</organism>
<evidence type="ECO:0000313" key="1">
    <source>
        <dbReference type="EMBL" id="KAF5876157.1"/>
    </source>
</evidence>
<reference evidence="1 2" key="1">
    <citation type="journal article" date="2020" name="Phytopathology">
        <title>A high-quality genome resource of Botrytis fragariae, a new and rapidly spreading fungal pathogen causing strawberry gray mold in the U.S.A.</title>
        <authorList>
            <person name="Wu Y."/>
            <person name="Saski C.A."/>
            <person name="Schnabel G."/>
            <person name="Xiao S."/>
            <person name="Hu M."/>
        </authorList>
    </citation>
    <scope>NUCLEOTIDE SEQUENCE [LARGE SCALE GENOMIC DNA]</scope>
    <source>
        <strain evidence="1 2">BVB16</strain>
    </source>
</reference>
<dbReference type="Proteomes" id="UP000531561">
    <property type="component" value="Unassembled WGS sequence"/>
</dbReference>
<name>A0A8H6AZ53_9HELO</name>
<protein>
    <submittedName>
        <fullName evidence="1">Uncharacterized protein</fullName>
    </submittedName>
</protein>
<accession>A0A8H6AZ53</accession>
<dbReference type="EMBL" id="JABFCT010000004">
    <property type="protein sequence ID" value="KAF5876157.1"/>
    <property type="molecule type" value="Genomic_DNA"/>
</dbReference>
<proteinExistence type="predicted"/>
<dbReference type="AlphaFoldDB" id="A0A8H6AZ53"/>
<dbReference type="GeneID" id="59256667"/>
<dbReference type="RefSeq" id="XP_037195103.1">
    <property type="nucleotide sequence ID" value="XM_037332975.1"/>
</dbReference>
<keyword evidence="2" id="KW-1185">Reference proteome</keyword>
<sequence>MRTGSVYYYVIVFGQLRSEKHFIGQTRGAIDGSSLVVQSKGCIEAHICRRSAESNNLKLSALNADNTLAAFGEENQERMV</sequence>